<dbReference type="GO" id="GO:0016192">
    <property type="term" value="P:vesicle-mediated transport"/>
    <property type="evidence" value="ECO:0007669"/>
    <property type="project" value="TreeGrafter"/>
</dbReference>
<dbReference type="Pfam" id="PF16471">
    <property type="entry name" value="JIP_LZII"/>
    <property type="match status" value="1"/>
</dbReference>
<comment type="caution">
    <text evidence="13">The sequence shown here is derived from an EMBL/GenBank/DDBJ whole genome shotgun (WGS) entry which is preliminary data.</text>
</comment>
<evidence type="ECO:0000313" key="14">
    <source>
        <dbReference type="Proteomes" id="UP000288716"/>
    </source>
</evidence>
<proteinExistence type="inferred from homology"/>
<keyword evidence="4 9" id="KW-0175">Coiled coil</keyword>
<reference evidence="13 14" key="1">
    <citation type="journal article" date="2018" name="Gigascience">
        <title>Genomes of trombidid mites reveal novel predicted allergens and laterally-transferred genes associated with secondary metabolism.</title>
        <authorList>
            <person name="Dong X."/>
            <person name="Chaisiri K."/>
            <person name="Xia D."/>
            <person name="Armstrong S.D."/>
            <person name="Fang Y."/>
            <person name="Donnelly M.J."/>
            <person name="Kadowaki T."/>
            <person name="McGarry J.W."/>
            <person name="Darby A.C."/>
            <person name="Makepeace B.L."/>
        </authorList>
    </citation>
    <scope>NUCLEOTIDE SEQUENCE [LARGE SCALE GENOMIC DNA]</scope>
    <source>
        <strain evidence="13">UoL-UT</strain>
    </source>
</reference>
<evidence type="ECO:0000256" key="1">
    <source>
        <dbReference type="ARBA" id="ARBA00004496"/>
    </source>
</evidence>
<keyword evidence="3" id="KW-0963">Cytoplasm</keyword>
<evidence type="ECO:0000256" key="9">
    <source>
        <dbReference type="SAM" id="Coils"/>
    </source>
</evidence>
<dbReference type="GO" id="GO:0005737">
    <property type="term" value="C:cytoplasm"/>
    <property type="evidence" value="ECO:0007669"/>
    <property type="project" value="UniProtKB-SubCell"/>
</dbReference>
<dbReference type="InterPro" id="IPR034744">
    <property type="entry name" value="RH2"/>
</dbReference>
<name>A0A443SBZ0_9ACAR</name>
<comment type="subcellular location">
    <subcellularLocation>
        <location evidence="1">Cytoplasm</location>
    </subcellularLocation>
</comment>
<dbReference type="InterPro" id="IPR039911">
    <property type="entry name" value="JIP3/JIP4"/>
</dbReference>
<evidence type="ECO:0000256" key="2">
    <source>
        <dbReference type="ARBA" id="ARBA00009866"/>
    </source>
</evidence>
<evidence type="ECO:0000256" key="10">
    <source>
        <dbReference type="SAM" id="MobiDB-lite"/>
    </source>
</evidence>
<dbReference type="Gene3D" id="1.20.5.1000">
    <property type="entry name" value="arf6 gtpase in complex with a specific effector, jip4"/>
    <property type="match status" value="1"/>
</dbReference>
<feature type="region of interest" description="Disordered" evidence="10">
    <location>
        <begin position="455"/>
        <end position="475"/>
    </location>
</feature>
<feature type="compositionally biased region" description="Low complexity" evidence="10">
    <location>
        <begin position="455"/>
        <end position="469"/>
    </location>
</feature>
<accession>A0A443SBZ0</accession>
<dbReference type="GO" id="GO:0019894">
    <property type="term" value="F:kinesin binding"/>
    <property type="evidence" value="ECO:0007669"/>
    <property type="project" value="TreeGrafter"/>
</dbReference>
<dbReference type="Pfam" id="PF19056">
    <property type="entry name" value="WD40_2"/>
    <property type="match status" value="1"/>
</dbReference>
<dbReference type="InterPro" id="IPR032486">
    <property type="entry name" value="JIP_LZII"/>
</dbReference>
<dbReference type="PROSITE" id="PS51776">
    <property type="entry name" value="RH1"/>
    <property type="match status" value="1"/>
</dbReference>
<comment type="similarity">
    <text evidence="2">Belongs to the JIP scaffold family.</text>
</comment>
<evidence type="ECO:0000256" key="8">
    <source>
        <dbReference type="ARBA" id="ARBA00082388"/>
    </source>
</evidence>
<feature type="non-terminal residue" evidence="13">
    <location>
        <position position="1083"/>
    </location>
</feature>
<dbReference type="GO" id="GO:0005078">
    <property type="term" value="F:MAP-kinase scaffold activity"/>
    <property type="evidence" value="ECO:0007669"/>
    <property type="project" value="InterPro"/>
</dbReference>
<dbReference type="PANTHER" id="PTHR13886">
    <property type="entry name" value="JNK/SAPK-ASSOCIATED PROTEIN"/>
    <property type="match status" value="1"/>
</dbReference>
<feature type="domain" description="RH1" evidence="11">
    <location>
        <begin position="35"/>
        <end position="125"/>
    </location>
</feature>
<comment type="function">
    <text evidence="5">The JNK-interacting protein (JIP) group of scaffold proteins selectively mediates JNK-signaling by aggregating specific components of the MAPK cascade to form a functional JNK signaling module. May function as a regulator of vesicle transport, through interactions with the JNK-signaling components and motor proteins. Syd is required for efficient kinesin-I mediated axonal transport.</text>
</comment>
<dbReference type="PROSITE" id="PS51777">
    <property type="entry name" value="RH2"/>
    <property type="match status" value="1"/>
</dbReference>
<dbReference type="PANTHER" id="PTHR13886:SF4">
    <property type="entry name" value="JNK-INTERACTING PROTEIN 3"/>
    <property type="match status" value="1"/>
</dbReference>
<evidence type="ECO:0000256" key="4">
    <source>
        <dbReference type="ARBA" id="ARBA00023054"/>
    </source>
</evidence>
<evidence type="ECO:0000256" key="3">
    <source>
        <dbReference type="ARBA" id="ARBA00022490"/>
    </source>
</evidence>
<sequence length="1083" mass="119956">MDSETVTNALKDASLTSESGILSSNIETVYELPHKIGGALDSPTSHVVSERVQNLASQIYNELKRIINRCGDDEEVVSGLMPLVVNVFESLDLAIIENQQLQVELELCKDDNEQLVNAFDKEKTNKKKIEAKLFEYEFQSEEEKQQYQQKVDSLESIVKILELKSKNSSDHASRLEEKETEVKTEYNKLHTRYNELLRSHCDLMERMKILMGNDDATSLSGPLSLSSNINFKSLLNKRNELDSLSTVAEPPSDILHKNEPTSPMHKHAWDQDLSLEDASIIEDVEEIPRDKESHGFTAGMEKEVENLILENNELLATKNALNIVKDDLIAKVDELQSDLTMAKDETQQLAAVKNKLKSRIQALEEEIKKCKEELEEAKQKIANLAEDDEEGIPMAQRKRFTRVEMARVLMERNQYKERLIELQDAVRWTELIRQSKNEGEKKSAIWKFFSNLFSTSSSSPATTKESPTKAGGTGTAAVRYSATNPSTVTPALDAMRKRARAQQTAGPGADLVLLMDSDLSSERARALKNVRAHVNRANGDRIQAYGWSISCNQNENQSDNALAKKLKTTSVPVPIYCRPLTGDDIGMKIWCAAAVDLSGGEAGFPGGAESESKTENAEPKSISDTAIADLESELNQALAEQCDTANETKLSTFVWICSVSHSRSKVTIVNIRSNPSEVLDSFLVKTHLLCVSSVPGAKVNDIQGSEYVDLKSNEIKLMKPDSPKSSAITSDSRPKSVEIAKEVTEDKELEESNEIKNETLEKLSEYVAYTEPPSPSAHDSVSTPNSPVYQSMSTCLPTMWLGGQNGVLYVHSSIAQWSHCIASVKLVDSILQIIHFRGRVFIALANGQLCIFMRSVKTGEWNFSNYMNIDIGAASVLFPDIIGRPSSGSQPSTPGSSVASYSIRCLEVTKASIWLAYRNLIFIVDPLSLKIVHNFSVHPRKETQVRQLAAMGDGVWCSLRLDSTLRLYSSIKPYNHLQDVDIEPYVSKMLSPKAFTFIRITALKASASRLWIGTANGVILSIPCDKSSAAKDAQTLLASNETGKIAVKTFIPRCNATSAQLSFHGHKDAVKFFVCTKNLILSG</sequence>
<feature type="coiled-coil region" evidence="9">
    <location>
        <begin position="318"/>
        <end position="425"/>
    </location>
</feature>
<evidence type="ECO:0000256" key="5">
    <source>
        <dbReference type="ARBA" id="ARBA00059054"/>
    </source>
</evidence>
<evidence type="ECO:0000313" key="13">
    <source>
        <dbReference type="EMBL" id="RWS24925.1"/>
    </source>
</evidence>
<dbReference type="VEuPathDB" id="VectorBase:LDEU007115"/>
<evidence type="ECO:0000256" key="7">
    <source>
        <dbReference type="ARBA" id="ARBA00069747"/>
    </source>
</evidence>
<dbReference type="Gene3D" id="1.20.58.1770">
    <property type="match status" value="1"/>
</dbReference>
<comment type="subunit">
    <text evidence="6">Forms homo- and heterooligomeric complexes. Binds the TPR motif-containing C-terminal of kinesin light chain, Klc. Pre-assembled syd scaffolding complexes are then transported as a cargo of kinesin, to the required subcellular location.</text>
</comment>
<evidence type="ECO:0000259" key="11">
    <source>
        <dbReference type="PROSITE" id="PS51776"/>
    </source>
</evidence>
<dbReference type="FunFam" id="1.20.5.1000:FF:000001">
    <property type="entry name" value="C-Jun-amino-terminal kinase-interacting protein 3 isoform X2"/>
    <property type="match status" value="1"/>
</dbReference>
<evidence type="ECO:0000256" key="6">
    <source>
        <dbReference type="ARBA" id="ARBA00064055"/>
    </source>
</evidence>
<dbReference type="OrthoDB" id="6503116at2759"/>
<dbReference type="Proteomes" id="UP000288716">
    <property type="component" value="Unassembled WGS sequence"/>
</dbReference>
<gene>
    <name evidence="13" type="ORF">B4U80_09231</name>
</gene>
<dbReference type="AlphaFoldDB" id="A0A443SBZ0"/>
<dbReference type="InterPro" id="IPR034743">
    <property type="entry name" value="RH1"/>
</dbReference>
<dbReference type="EMBL" id="NCKV01004258">
    <property type="protein sequence ID" value="RWS24925.1"/>
    <property type="molecule type" value="Genomic_DNA"/>
</dbReference>
<dbReference type="GO" id="GO:0008432">
    <property type="term" value="F:JUN kinase binding"/>
    <property type="evidence" value="ECO:0007669"/>
    <property type="project" value="TreeGrafter"/>
</dbReference>
<organism evidence="13 14">
    <name type="scientific">Leptotrombidium deliense</name>
    <dbReference type="NCBI Taxonomy" id="299467"/>
    <lineage>
        <taxon>Eukaryota</taxon>
        <taxon>Metazoa</taxon>
        <taxon>Ecdysozoa</taxon>
        <taxon>Arthropoda</taxon>
        <taxon>Chelicerata</taxon>
        <taxon>Arachnida</taxon>
        <taxon>Acari</taxon>
        <taxon>Acariformes</taxon>
        <taxon>Trombidiformes</taxon>
        <taxon>Prostigmata</taxon>
        <taxon>Anystina</taxon>
        <taxon>Parasitengona</taxon>
        <taxon>Trombiculoidea</taxon>
        <taxon>Trombiculidae</taxon>
        <taxon>Leptotrombidium</taxon>
    </lineage>
</organism>
<protein>
    <recommendedName>
        <fullName evidence="7">JNK-interacting protein 3</fullName>
    </recommendedName>
    <alternativeName>
        <fullName evidence="8">Protein sunday driver</fullName>
    </alternativeName>
</protein>
<feature type="domain" description="RH2" evidence="12">
    <location>
        <begin position="397"/>
        <end position="464"/>
    </location>
</feature>
<keyword evidence="14" id="KW-1185">Reference proteome</keyword>
<dbReference type="GO" id="GO:0030159">
    <property type="term" value="F:signaling receptor complex adaptor activity"/>
    <property type="evidence" value="ECO:0007669"/>
    <property type="project" value="TreeGrafter"/>
</dbReference>
<dbReference type="Pfam" id="PF09744">
    <property type="entry name" value="RH1"/>
    <property type="match status" value="1"/>
</dbReference>
<dbReference type="STRING" id="299467.A0A443SBZ0"/>
<feature type="coiled-coil region" evidence="9">
    <location>
        <begin position="98"/>
        <end position="164"/>
    </location>
</feature>
<evidence type="ECO:0000259" key="12">
    <source>
        <dbReference type="PROSITE" id="PS51777"/>
    </source>
</evidence>